<proteinExistence type="predicted"/>
<feature type="compositionally biased region" description="Low complexity" evidence="1">
    <location>
        <begin position="214"/>
        <end position="227"/>
    </location>
</feature>
<name>A0A0V0QZF3_PSEPJ</name>
<evidence type="ECO:0000313" key="3">
    <source>
        <dbReference type="Proteomes" id="UP000054937"/>
    </source>
</evidence>
<sequence length="713" mass="84057">MSNSKPQFFNSQNTTNLQEEFFQRSQTSREFCSNQHSDLDYEYQQVKQLYKTIVNSKQKQQKQEQYGNKKKIKIKKIRIGNIDKYQENYKSLKNSVYDSGKRVFIPFIQERDGTGNLIKHKDYVINKYKGKDEKGKISQRLLNKNAQQQSIAISSQNKLEENLSPRFTSRYDFQNNILTNQKEQEIQKGKISDFNTILDDSSKSENEIQDKKNQQIISQQSQQSQVNKQRHSKSVSNMYINENLYKKNSNNNDNNNDIMNGLNNNGLNQKQQYKMEYNKKKSTQTNNINDTSEQDDSENNNNSVSQLDISGVDDIRQMKKEIDNQLKLEQFKQMQLQPSQRVSKQKVDLQYFIYIYKIHTKQVQKQYNFKILFQIQNKNQNTLNSILFFAAGNQDKADQQQRNSIIQLIGNTSYQKSHNFQRAKTRQSLKVLNQFMSASNLKIDNKSNINQVQNTNFVTQSQQVSPTRQNKNNDFNTNIQNENNKNSQFDRQNLKEEDFNQNFNNLGENNIGYNKFTTSYISQQRRVEMIQKQIQKQKEKKFKLMSVSSSQFFGNNSQQQNFQQYANDDISTATQSVYQTNQHNGNIIYNQSSSCFKSVGRDQLFKPKYGPPVGTFYQDQTKESIKNKGSILIKGKPVERSKKQPDLDFLDKDNMYKQIDKKRTQVVDLSKYQSRTQIFSLQSWAPNLYMYEREKYRQQLKELNEEEEIQELV</sequence>
<dbReference type="Proteomes" id="UP000054937">
    <property type="component" value="Unassembled WGS sequence"/>
</dbReference>
<feature type="region of interest" description="Disordered" evidence="1">
    <location>
        <begin position="245"/>
        <end position="266"/>
    </location>
</feature>
<comment type="caution">
    <text evidence="2">The sequence shown here is derived from an EMBL/GenBank/DDBJ whole genome shotgun (WGS) entry which is preliminary data.</text>
</comment>
<organism evidence="2 3">
    <name type="scientific">Pseudocohnilembus persalinus</name>
    <name type="common">Ciliate</name>
    <dbReference type="NCBI Taxonomy" id="266149"/>
    <lineage>
        <taxon>Eukaryota</taxon>
        <taxon>Sar</taxon>
        <taxon>Alveolata</taxon>
        <taxon>Ciliophora</taxon>
        <taxon>Intramacronucleata</taxon>
        <taxon>Oligohymenophorea</taxon>
        <taxon>Scuticociliatia</taxon>
        <taxon>Philasterida</taxon>
        <taxon>Pseudocohnilembidae</taxon>
        <taxon>Pseudocohnilembus</taxon>
    </lineage>
</organism>
<feature type="region of interest" description="Disordered" evidence="1">
    <location>
        <begin position="282"/>
        <end position="310"/>
    </location>
</feature>
<feature type="region of interest" description="Disordered" evidence="1">
    <location>
        <begin position="202"/>
        <end position="233"/>
    </location>
</feature>
<evidence type="ECO:0000256" key="1">
    <source>
        <dbReference type="SAM" id="MobiDB-lite"/>
    </source>
</evidence>
<feature type="compositionally biased region" description="Basic and acidic residues" evidence="1">
    <location>
        <begin position="202"/>
        <end position="213"/>
    </location>
</feature>
<dbReference type="InParanoid" id="A0A0V0QZF3"/>
<reference evidence="2 3" key="1">
    <citation type="journal article" date="2015" name="Sci. Rep.">
        <title>Genome of the facultative scuticociliatosis pathogen Pseudocohnilembus persalinus provides insight into its virulence through horizontal gene transfer.</title>
        <authorList>
            <person name="Xiong J."/>
            <person name="Wang G."/>
            <person name="Cheng J."/>
            <person name="Tian M."/>
            <person name="Pan X."/>
            <person name="Warren A."/>
            <person name="Jiang C."/>
            <person name="Yuan D."/>
            <person name="Miao W."/>
        </authorList>
    </citation>
    <scope>NUCLEOTIDE SEQUENCE [LARGE SCALE GENOMIC DNA]</scope>
    <source>
        <strain evidence="2">36N120E</strain>
    </source>
</reference>
<dbReference type="AlphaFoldDB" id="A0A0V0QZF3"/>
<dbReference type="EMBL" id="LDAU01000082">
    <property type="protein sequence ID" value="KRX07638.1"/>
    <property type="molecule type" value="Genomic_DNA"/>
</dbReference>
<keyword evidence="3" id="KW-1185">Reference proteome</keyword>
<gene>
    <name evidence="2" type="ORF">PPERSA_11187</name>
</gene>
<protein>
    <submittedName>
        <fullName evidence="2">Uncharacterized protein</fullName>
    </submittedName>
</protein>
<feature type="region of interest" description="Disordered" evidence="1">
    <location>
        <begin position="462"/>
        <end position="487"/>
    </location>
</feature>
<evidence type="ECO:0000313" key="2">
    <source>
        <dbReference type="EMBL" id="KRX07638.1"/>
    </source>
</evidence>
<accession>A0A0V0QZF3</accession>